<protein>
    <recommendedName>
        <fullName evidence="1">Endonuclease/exonuclease/phosphatase domain-containing protein</fullName>
    </recommendedName>
</protein>
<dbReference type="AlphaFoldDB" id="A0A6A6AWV4"/>
<dbReference type="Pfam" id="PF14529">
    <property type="entry name" value="Exo_endo_phos_2"/>
    <property type="match status" value="1"/>
</dbReference>
<feature type="non-terminal residue" evidence="2">
    <location>
        <position position="90"/>
    </location>
</feature>
<dbReference type="InterPro" id="IPR005135">
    <property type="entry name" value="Endo/exonuclease/phosphatase"/>
</dbReference>
<evidence type="ECO:0000313" key="2">
    <source>
        <dbReference type="EMBL" id="KAF2136086.1"/>
    </source>
</evidence>
<dbReference type="SUPFAM" id="SSF56219">
    <property type="entry name" value="DNase I-like"/>
    <property type="match status" value="1"/>
</dbReference>
<reference evidence="2" key="1">
    <citation type="journal article" date="2020" name="Stud. Mycol.">
        <title>101 Dothideomycetes genomes: a test case for predicting lifestyles and emergence of pathogens.</title>
        <authorList>
            <person name="Haridas S."/>
            <person name="Albert R."/>
            <person name="Binder M."/>
            <person name="Bloem J."/>
            <person name="Labutti K."/>
            <person name="Salamov A."/>
            <person name="Andreopoulos B."/>
            <person name="Baker S."/>
            <person name="Barry K."/>
            <person name="Bills G."/>
            <person name="Bluhm B."/>
            <person name="Cannon C."/>
            <person name="Castanera R."/>
            <person name="Culley D."/>
            <person name="Daum C."/>
            <person name="Ezra D."/>
            <person name="Gonzalez J."/>
            <person name="Henrissat B."/>
            <person name="Kuo A."/>
            <person name="Liang C."/>
            <person name="Lipzen A."/>
            <person name="Lutzoni F."/>
            <person name="Magnuson J."/>
            <person name="Mondo S."/>
            <person name="Nolan M."/>
            <person name="Ohm R."/>
            <person name="Pangilinan J."/>
            <person name="Park H.-J."/>
            <person name="Ramirez L."/>
            <person name="Alfaro M."/>
            <person name="Sun H."/>
            <person name="Tritt A."/>
            <person name="Yoshinaga Y."/>
            <person name="Zwiers L.-H."/>
            <person name="Turgeon B."/>
            <person name="Goodwin S."/>
            <person name="Spatafora J."/>
            <person name="Crous P."/>
            <person name="Grigoriev I."/>
        </authorList>
    </citation>
    <scope>NUCLEOTIDE SEQUENCE</scope>
    <source>
        <strain evidence="2">CBS 121167</strain>
    </source>
</reference>
<dbReference type="InterPro" id="IPR036691">
    <property type="entry name" value="Endo/exonu/phosph_ase_sf"/>
</dbReference>
<evidence type="ECO:0000259" key="1">
    <source>
        <dbReference type="Pfam" id="PF14529"/>
    </source>
</evidence>
<dbReference type="PANTHER" id="PTHR33273">
    <property type="entry name" value="DOMAIN-CONTAINING PROTEIN, PUTATIVE-RELATED"/>
    <property type="match status" value="1"/>
</dbReference>
<dbReference type="EMBL" id="ML995535">
    <property type="protein sequence ID" value="KAF2136086.1"/>
    <property type="molecule type" value="Genomic_DNA"/>
</dbReference>
<feature type="domain" description="Endonuclease/exonuclease/phosphatase" evidence="1">
    <location>
        <begin position="2"/>
        <end position="86"/>
    </location>
</feature>
<dbReference type="PANTHER" id="PTHR33273:SF4">
    <property type="entry name" value="ENDONUCLEASE_EXONUCLEASE_PHOSPHATASE DOMAIN-CONTAINING PROTEIN"/>
    <property type="match status" value="1"/>
</dbReference>
<proteinExistence type="predicted"/>
<accession>A0A6A6AWV4</accession>
<dbReference type="Proteomes" id="UP000799438">
    <property type="component" value="Unassembled WGS sequence"/>
</dbReference>
<dbReference type="OrthoDB" id="3942396at2759"/>
<dbReference type="GeneID" id="54293686"/>
<name>A0A6A6AWV4_9PEZI</name>
<sequence length="90" mass="10188">SLIVGDFNCHHPWWDPGCSTSQEGNRLLDWIESNNLTLLNNPGEATRFRQGNRASVIDLTLASNSISNRIQDWQILEDIGSDHRPILFSI</sequence>
<feature type="non-terminal residue" evidence="2">
    <location>
        <position position="1"/>
    </location>
</feature>
<keyword evidence="3" id="KW-1185">Reference proteome</keyword>
<evidence type="ECO:0000313" key="3">
    <source>
        <dbReference type="Proteomes" id="UP000799438"/>
    </source>
</evidence>
<dbReference type="RefSeq" id="XP_033391804.1">
    <property type="nucleotide sequence ID" value="XM_033536190.1"/>
</dbReference>
<dbReference type="Gene3D" id="3.60.10.10">
    <property type="entry name" value="Endonuclease/exonuclease/phosphatase"/>
    <property type="match status" value="1"/>
</dbReference>
<dbReference type="GO" id="GO:0003824">
    <property type="term" value="F:catalytic activity"/>
    <property type="evidence" value="ECO:0007669"/>
    <property type="project" value="InterPro"/>
</dbReference>
<organism evidence="2 3">
    <name type="scientific">Aplosporella prunicola CBS 121167</name>
    <dbReference type="NCBI Taxonomy" id="1176127"/>
    <lineage>
        <taxon>Eukaryota</taxon>
        <taxon>Fungi</taxon>
        <taxon>Dikarya</taxon>
        <taxon>Ascomycota</taxon>
        <taxon>Pezizomycotina</taxon>
        <taxon>Dothideomycetes</taxon>
        <taxon>Dothideomycetes incertae sedis</taxon>
        <taxon>Botryosphaeriales</taxon>
        <taxon>Aplosporellaceae</taxon>
        <taxon>Aplosporella</taxon>
    </lineage>
</organism>
<gene>
    <name evidence="2" type="ORF">K452DRAFT_212214</name>
</gene>